<feature type="compositionally biased region" description="Low complexity" evidence="1">
    <location>
        <begin position="186"/>
        <end position="201"/>
    </location>
</feature>
<organism evidence="3 4">
    <name type="scientific">Apophysomyces ossiformis</name>
    <dbReference type="NCBI Taxonomy" id="679940"/>
    <lineage>
        <taxon>Eukaryota</taxon>
        <taxon>Fungi</taxon>
        <taxon>Fungi incertae sedis</taxon>
        <taxon>Mucoromycota</taxon>
        <taxon>Mucoromycotina</taxon>
        <taxon>Mucoromycetes</taxon>
        <taxon>Mucorales</taxon>
        <taxon>Mucorineae</taxon>
        <taxon>Mucoraceae</taxon>
        <taxon>Apophysomyces</taxon>
    </lineage>
</organism>
<feature type="region of interest" description="Disordered" evidence="1">
    <location>
        <begin position="1062"/>
        <end position="1264"/>
    </location>
</feature>
<dbReference type="SUPFAM" id="SSF54616">
    <property type="entry name" value="DNA-binding domain of Mlu1-box binding protein MBP1"/>
    <property type="match status" value="2"/>
</dbReference>
<feature type="domain" description="HTH APSES-type" evidence="2">
    <location>
        <begin position="780"/>
        <end position="889"/>
    </location>
</feature>
<dbReference type="GO" id="GO:0003677">
    <property type="term" value="F:DNA binding"/>
    <property type="evidence" value="ECO:0007669"/>
    <property type="project" value="InterPro"/>
</dbReference>
<feature type="compositionally biased region" description="Basic and acidic residues" evidence="1">
    <location>
        <begin position="206"/>
        <end position="220"/>
    </location>
</feature>
<sequence length="1264" mass="138931">MAHNDSTHLRNDSSSSSRTQDLAVSIHPDDAKDKVFTAILKALLKMGNKPSSPKELANVIVKYKYATLGGATPFATVSSRISQHFKRAAEHNPPRPPLLAKHVDQNHSRKINYSLATNPTSNMTADDTDSVLSSEEEEEEEEEEDTRSRKRQHTPEVEDQEEHHLKRRRRESTLSPPSPPSPALPPSSNLASSLPATAAPNEDSDSEHSDYHEEMLKGDETMADVEVTQRRRSSIARRRQSIFQPSDSTRKPSVSWLSEHDVWAPYEFEDFDSVFLDEMNHYQHYNTSFDIAAPESISASELDTYFTNGPNSLTRASRKSFSAIMERERSLLQQAILASTAAHKAESDTAAYPRRNSWPADDVSSADLDFIHEERKNEQNLPQPSNPTSSQKSSPSKATEMTTVAKEGPNSEESNPTSSPDQVTYSDSGHRFTITKKTCGNLQCYELHSPEDIPDTHVLRFIASVDGASEHVALRTRHADSSKGRRNSQYFYLDEGYVNATQLRKAARPVLGKGSFDAVAEAENGGVVVSITKGPLECRGTWVPLSRARELVEEFEIESSPGLTKLLSDDPMGEEAETRQESVKEPTYTPAAVSPAVEPLVPTTSKPEESDVFVKFEDDEKKPPGQVEQTIKPPNSGITPSLSSATELLKSMNIQNLNLSALHHMTAAIPSLAHLSPTFDLARSLAAYMQAVAKESSGTAVNNNNNNNNQHNKPSTSTDTTSSTTSTPSYAFDLKTALSRFPALDALLKKEAQPSAPAVRPSTQEDETMVRTINPTNPPMYITVVDNIAVCIAVLSSANGAEHRIMRRLDSGYINGTSLLTAGDIETESERSMILSFEMERVRVPNKDSALYGTWIPLRRAQELAVTCSIQNRLGPFLSDSIESYFPSPLPIEIPSPQKPRDTAMTRMALAALRDATPKSLGYMAPAIARKPLNRTPAAHLHQLMLTKLKSHHKLKAPLLGSFDDSKDSQRVVRIVEGKRRAAASSGSSADEAEGKVTDESKTDDENHDEEDGHNVDDAEADTDSDTDVEEVRKKMRKMREAAIEAISSGRSSDLEELLSRASNPIVHHPKRTIHIRPPRDARRRRPAEEESSSSSHDSDERRYGRRRPMAHGGKWSAGGGKLMPSMIKKSASWSGALSTPRAPMKRPRKSRKKQSLDDIKEDEEEEGEIIANRVVEHNNHQITTTATSITSASPSSSSPSLSTTLGRVASTSSASPHKSTNNTAALTNTNPSAPTMTKAADDDDDDDDEEIDIGGSEEDDDLR</sequence>
<feature type="region of interest" description="Disordered" evidence="1">
    <location>
        <begin position="978"/>
        <end position="1034"/>
    </location>
</feature>
<feature type="compositionally biased region" description="Basic residues" evidence="1">
    <location>
        <begin position="1068"/>
        <end position="1086"/>
    </location>
</feature>
<feature type="region of interest" description="Disordered" evidence="1">
    <location>
        <begin position="85"/>
        <end position="252"/>
    </location>
</feature>
<evidence type="ECO:0000313" key="3">
    <source>
        <dbReference type="EMBL" id="KAF7727365.1"/>
    </source>
</evidence>
<feature type="domain" description="HTH APSES-type" evidence="2">
    <location>
        <begin position="460"/>
        <end position="579"/>
    </location>
</feature>
<feature type="compositionally biased region" description="Polar residues" evidence="1">
    <location>
        <begin position="243"/>
        <end position="252"/>
    </location>
</feature>
<dbReference type="PANTHER" id="PTHR35711:SF1">
    <property type="entry name" value="ECTODERMAL, ISOFORM F"/>
    <property type="match status" value="1"/>
</dbReference>
<feature type="region of interest" description="Disordered" evidence="1">
    <location>
        <begin position="376"/>
        <end position="427"/>
    </location>
</feature>
<dbReference type="AlphaFoldDB" id="A0A8H7ERI7"/>
<feature type="compositionally biased region" description="Acidic residues" evidence="1">
    <location>
        <begin position="126"/>
        <end position="145"/>
    </location>
</feature>
<dbReference type="InterPro" id="IPR003163">
    <property type="entry name" value="Tscrpt_reg_HTH_APSES-type"/>
</dbReference>
<dbReference type="OrthoDB" id="5597783at2759"/>
<gene>
    <name evidence="3" type="ORF">EC973_007608</name>
</gene>
<feature type="compositionally biased region" description="Low complexity" evidence="1">
    <location>
        <begin position="1183"/>
        <end position="1206"/>
    </location>
</feature>
<accession>A0A8H7ERI7</accession>
<dbReference type="Pfam" id="PF25318">
    <property type="entry name" value="WHD_GDS1"/>
    <property type="match status" value="1"/>
</dbReference>
<keyword evidence="4" id="KW-1185">Reference proteome</keyword>
<feature type="compositionally biased region" description="Polar residues" evidence="1">
    <location>
        <begin position="627"/>
        <end position="638"/>
    </location>
</feature>
<feature type="compositionally biased region" description="Acidic residues" evidence="1">
    <location>
        <begin position="1160"/>
        <end position="1169"/>
    </location>
</feature>
<feature type="compositionally biased region" description="Polar residues" evidence="1">
    <location>
        <begin position="114"/>
        <end position="125"/>
    </location>
</feature>
<feature type="compositionally biased region" description="Basic residues" evidence="1">
    <location>
        <begin position="230"/>
        <end position="240"/>
    </location>
</feature>
<dbReference type="Proteomes" id="UP000605846">
    <property type="component" value="Unassembled WGS sequence"/>
</dbReference>
<proteinExistence type="predicted"/>
<feature type="compositionally biased region" description="Basic residues" evidence="1">
    <location>
        <begin position="1144"/>
        <end position="1154"/>
    </location>
</feature>
<dbReference type="InterPro" id="IPR057511">
    <property type="entry name" value="WH_GDS1"/>
</dbReference>
<dbReference type="PROSITE" id="PS51299">
    <property type="entry name" value="HTH_APSES"/>
    <property type="match status" value="2"/>
</dbReference>
<feature type="compositionally biased region" description="Basic and acidic residues" evidence="1">
    <location>
        <begin position="993"/>
        <end position="1017"/>
    </location>
</feature>
<feature type="compositionally biased region" description="Acidic residues" evidence="1">
    <location>
        <begin position="1018"/>
        <end position="1029"/>
    </location>
</feature>
<dbReference type="PANTHER" id="PTHR35711">
    <property type="entry name" value="EXPRESSED PROTEIN"/>
    <property type="match status" value="1"/>
</dbReference>
<name>A0A8H7ERI7_9FUNG</name>
<reference evidence="3" key="1">
    <citation type="submission" date="2020-01" db="EMBL/GenBank/DDBJ databases">
        <title>Genome Sequencing of Three Apophysomyces-Like Fungal Strains Confirms a Novel Fungal Genus in the Mucoromycota with divergent Burkholderia-like Endosymbiotic Bacteria.</title>
        <authorList>
            <person name="Stajich J.E."/>
            <person name="Macias A.M."/>
            <person name="Carter-House D."/>
            <person name="Lovett B."/>
            <person name="Kasson L.R."/>
            <person name="Berry K."/>
            <person name="Grigoriev I."/>
            <person name="Chang Y."/>
            <person name="Spatafora J."/>
            <person name="Kasson M.T."/>
        </authorList>
    </citation>
    <scope>NUCLEOTIDE SEQUENCE</scope>
    <source>
        <strain evidence="3">NRRL A-21654</strain>
    </source>
</reference>
<feature type="region of interest" description="Disordered" evidence="1">
    <location>
        <begin position="619"/>
        <end position="638"/>
    </location>
</feature>
<dbReference type="InterPro" id="IPR036887">
    <property type="entry name" value="HTH_APSES_sf"/>
</dbReference>
<feature type="compositionally biased region" description="Basic and acidic residues" evidence="1">
    <location>
        <begin position="1"/>
        <end position="11"/>
    </location>
</feature>
<feature type="compositionally biased region" description="Low complexity" evidence="1">
    <location>
        <begin position="702"/>
        <end position="727"/>
    </location>
</feature>
<feature type="compositionally biased region" description="Low complexity" evidence="1">
    <location>
        <begin position="1220"/>
        <end position="1236"/>
    </location>
</feature>
<feature type="compositionally biased region" description="Low complexity" evidence="1">
    <location>
        <begin position="411"/>
        <end position="420"/>
    </location>
</feature>
<feature type="compositionally biased region" description="Acidic residues" evidence="1">
    <location>
        <begin position="1242"/>
        <end position="1264"/>
    </location>
</feature>
<feature type="region of interest" description="Disordered" evidence="1">
    <location>
        <begin position="563"/>
        <end position="589"/>
    </location>
</feature>
<evidence type="ECO:0000256" key="1">
    <source>
        <dbReference type="SAM" id="MobiDB-lite"/>
    </source>
</evidence>
<comment type="caution">
    <text evidence="3">The sequence shown here is derived from an EMBL/GenBank/DDBJ whole genome shotgun (WGS) entry which is preliminary data.</text>
</comment>
<evidence type="ECO:0000313" key="4">
    <source>
        <dbReference type="Proteomes" id="UP000605846"/>
    </source>
</evidence>
<feature type="compositionally biased region" description="Pro residues" evidence="1">
    <location>
        <begin position="176"/>
        <end position="185"/>
    </location>
</feature>
<dbReference type="Gene3D" id="3.10.260.10">
    <property type="entry name" value="Transcription regulator HTH, APSES-type DNA-binding domain"/>
    <property type="match status" value="2"/>
</dbReference>
<feature type="region of interest" description="Disordered" evidence="1">
    <location>
        <begin position="1"/>
        <end position="25"/>
    </location>
</feature>
<evidence type="ECO:0000259" key="2">
    <source>
        <dbReference type="PROSITE" id="PS51299"/>
    </source>
</evidence>
<feature type="compositionally biased region" description="Basic and acidic residues" evidence="1">
    <location>
        <begin position="153"/>
        <end position="164"/>
    </location>
</feature>
<dbReference type="EMBL" id="JABAYA010000058">
    <property type="protein sequence ID" value="KAF7727365.1"/>
    <property type="molecule type" value="Genomic_DNA"/>
</dbReference>
<protein>
    <recommendedName>
        <fullName evidence="2">HTH APSES-type domain-containing protein</fullName>
    </recommendedName>
</protein>
<feature type="compositionally biased region" description="Polar residues" evidence="1">
    <location>
        <begin position="12"/>
        <end position="22"/>
    </location>
</feature>
<feature type="compositionally biased region" description="Polar residues" evidence="1">
    <location>
        <begin position="1210"/>
        <end position="1219"/>
    </location>
</feature>
<feature type="region of interest" description="Disordered" evidence="1">
    <location>
        <begin position="697"/>
        <end position="727"/>
    </location>
</feature>
<feature type="compositionally biased region" description="Low complexity" evidence="1">
    <location>
        <begin position="382"/>
        <end position="397"/>
    </location>
</feature>